<dbReference type="OrthoDB" id="9808471at2"/>
<dbReference type="Gene3D" id="1.10.760.10">
    <property type="entry name" value="Cytochrome c-like domain"/>
    <property type="match status" value="1"/>
</dbReference>
<evidence type="ECO:0000256" key="9">
    <source>
        <dbReference type="PIRSR" id="PIRSR602326-1"/>
    </source>
</evidence>
<comment type="caution">
    <text evidence="12">The sequence shown here is derived from an EMBL/GenBank/DDBJ whole genome shotgun (WGS) entry which is preliminary data.</text>
</comment>
<keyword evidence="4 10" id="KW-0812">Transmembrane</keyword>
<name>A0A4S1X424_9SPHN</name>
<proteinExistence type="predicted"/>
<keyword evidence="7 9" id="KW-0408">Iron</keyword>
<dbReference type="PROSITE" id="PS51007">
    <property type="entry name" value="CYTC"/>
    <property type="match status" value="1"/>
</dbReference>
<feature type="binding site" description="covalent" evidence="9">
    <location>
        <position position="79"/>
    </location>
    <ligand>
        <name>heme c</name>
        <dbReference type="ChEBI" id="CHEBI:61717"/>
    </ligand>
</feature>
<feature type="binding site" description="covalent" evidence="9">
    <location>
        <position position="83"/>
    </location>
    <ligand>
        <name>heme c</name>
        <dbReference type="ChEBI" id="CHEBI:61717"/>
    </ligand>
</feature>
<dbReference type="InterPro" id="IPR002326">
    <property type="entry name" value="Cyt_c1"/>
</dbReference>
<dbReference type="InterPro" id="IPR036909">
    <property type="entry name" value="Cyt_c-like_dom_sf"/>
</dbReference>
<dbReference type="GO" id="GO:0009055">
    <property type="term" value="F:electron transfer activity"/>
    <property type="evidence" value="ECO:0007669"/>
    <property type="project" value="InterPro"/>
</dbReference>
<evidence type="ECO:0000256" key="4">
    <source>
        <dbReference type="ARBA" id="ARBA00022692"/>
    </source>
</evidence>
<sequence length="277" mass="30744">MLPLFMRSIKFIVGLGFVFVLFLALIGTITGLIKEPPQATAEEEFHHHPKELALKSDGLLGKFDNQQLQRGFLVYEKVCASCHSLSLVSFRDLRQIGYSEAEVKKIAKDWPMKQPAQDPKAGTWGERDNLPSDRFPKVYYPGTGTPPDLSLMTKARHGGPAYVYSLLTGYEEKQPAELLARFPGAKTPEGSHFNPYFANLNIAMPPPLTSENQVTYSDGTRATVDQMAKDVSAFLVWTAEPTMQTRHQAGLAVVLFLLIATGLAYGAYLTVWRGVKH</sequence>
<comment type="subcellular location">
    <subcellularLocation>
        <location evidence="1">Membrane</location>
    </subcellularLocation>
</comment>
<dbReference type="SUPFAM" id="SSF46626">
    <property type="entry name" value="Cytochrome c"/>
    <property type="match status" value="1"/>
</dbReference>
<feature type="transmembrane region" description="Helical" evidence="10">
    <location>
        <begin position="249"/>
        <end position="271"/>
    </location>
</feature>
<dbReference type="Gene3D" id="1.20.5.100">
    <property type="entry name" value="Cytochrome c1, transmembrane anchor, C-terminal"/>
    <property type="match status" value="1"/>
</dbReference>
<evidence type="ECO:0000256" key="1">
    <source>
        <dbReference type="ARBA" id="ARBA00004370"/>
    </source>
</evidence>
<organism evidence="12 13">
    <name type="scientific">Sphingomonas gei</name>
    <dbReference type="NCBI Taxonomy" id="1395960"/>
    <lineage>
        <taxon>Bacteria</taxon>
        <taxon>Pseudomonadati</taxon>
        <taxon>Pseudomonadota</taxon>
        <taxon>Alphaproteobacteria</taxon>
        <taxon>Sphingomonadales</taxon>
        <taxon>Sphingomonadaceae</taxon>
        <taxon>Sphingomonas</taxon>
    </lineage>
</organism>
<evidence type="ECO:0000256" key="5">
    <source>
        <dbReference type="ARBA" id="ARBA00022723"/>
    </source>
</evidence>
<evidence type="ECO:0000313" key="13">
    <source>
        <dbReference type="Proteomes" id="UP000306147"/>
    </source>
</evidence>
<evidence type="ECO:0000256" key="8">
    <source>
        <dbReference type="ARBA" id="ARBA00023136"/>
    </source>
</evidence>
<dbReference type="Proteomes" id="UP000306147">
    <property type="component" value="Unassembled WGS sequence"/>
</dbReference>
<evidence type="ECO:0000256" key="7">
    <source>
        <dbReference type="ARBA" id="ARBA00023004"/>
    </source>
</evidence>
<accession>A0A4S1X424</accession>
<evidence type="ECO:0000256" key="3">
    <source>
        <dbReference type="ARBA" id="ARBA00022617"/>
    </source>
</evidence>
<protein>
    <recommendedName>
        <fullName evidence="2">Cytochrome c1</fullName>
    </recommendedName>
</protein>
<feature type="binding site" description="covalent" evidence="9">
    <location>
        <position position="204"/>
    </location>
    <ligand>
        <name>heme c</name>
        <dbReference type="ChEBI" id="CHEBI:61717"/>
    </ligand>
</feature>
<dbReference type="GO" id="GO:0016020">
    <property type="term" value="C:membrane"/>
    <property type="evidence" value="ECO:0007669"/>
    <property type="project" value="UniProtKB-SubCell"/>
</dbReference>
<feature type="transmembrane region" description="Helical" evidence="10">
    <location>
        <begin position="12"/>
        <end position="33"/>
    </location>
</feature>
<dbReference type="InterPro" id="IPR009056">
    <property type="entry name" value="Cyt_c-like_dom"/>
</dbReference>
<evidence type="ECO:0000313" key="12">
    <source>
        <dbReference type="EMBL" id="TGX50165.1"/>
    </source>
</evidence>
<keyword evidence="8 10" id="KW-0472">Membrane</keyword>
<feature type="domain" description="Cytochrome c" evidence="11">
    <location>
        <begin position="66"/>
        <end position="186"/>
    </location>
</feature>
<keyword evidence="6 10" id="KW-1133">Transmembrane helix</keyword>
<keyword evidence="3 9" id="KW-0349">Heme</keyword>
<comment type="cofactor">
    <cofactor evidence="9">
        <name>heme c</name>
        <dbReference type="ChEBI" id="CHEBI:61717"/>
    </cofactor>
    <text evidence="9">Binds 1 heme c group covalently per subunit.</text>
</comment>
<dbReference type="AlphaFoldDB" id="A0A4S1X424"/>
<feature type="binding site" description="covalent" evidence="9">
    <location>
        <position position="82"/>
    </location>
    <ligand>
        <name>heme c</name>
        <dbReference type="ChEBI" id="CHEBI:61717"/>
    </ligand>
</feature>
<evidence type="ECO:0000256" key="6">
    <source>
        <dbReference type="ARBA" id="ARBA00022989"/>
    </source>
</evidence>
<keyword evidence="13" id="KW-1185">Reference proteome</keyword>
<dbReference type="GO" id="GO:0046872">
    <property type="term" value="F:metal ion binding"/>
    <property type="evidence" value="ECO:0007669"/>
    <property type="project" value="UniProtKB-KW"/>
</dbReference>
<dbReference type="RefSeq" id="WP_135965092.1">
    <property type="nucleotide sequence ID" value="NZ_SRXT01000007.1"/>
</dbReference>
<dbReference type="PANTHER" id="PTHR10266:SF3">
    <property type="entry name" value="CYTOCHROME C1, HEME PROTEIN, MITOCHONDRIAL"/>
    <property type="match status" value="1"/>
</dbReference>
<evidence type="ECO:0000256" key="10">
    <source>
        <dbReference type="SAM" id="Phobius"/>
    </source>
</evidence>
<dbReference type="PRINTS" id="PR00603">
    <property type="entry name" value="CYTOCHROMEC1"/>
</dbReference>
<reference evidence="12 13" key="1">
    <citation type="submission" date="2019-04" db="EMBL/GenBank/DDBJ databases">
        <title>Sphingomonas psychrotolerans sp. nov., isolated from soil in the Tianshan Mountains, Xinjiang, China.</title>
        <authorList>
            <person name="Luo Y."/>
            <person name="Sheng H."/>
        </authorList>
    </citation>
    <scope>NUCLEOTIDE SEQUENCE [LARGE SCALE GENOMIC DNA]</scope>
    <source>
        <strain evidence="12 13">ZFGT-11</strain>
    </source>
</reference>
<dbReference type="Pfam" id="PF02167">
    <property type="entry name" value="Cytochrom_C1"/>
    <property type="match status" value="1"/>
</dbReference>
<dbReference type="EMBL" id="SRXT01000007">
    <property type="protein sequence ID" value="TGX50165.1"/>
    <property type="molecule type" value="Genomic_DNA"/>
</dbReference>
<gene>
    <name evidence="12" type="ORF">E5A73_17230</name>
</gene>
<dbReference type="PANTHER" id="PTHR10266">
    <property type="entry name" value="CYTOCHROME C1"/>
    <property type="match status" value="1"/>
</dbReference>
<dbReference type="GO" id="GO:0020037">
    <property type="term" value="F:heme binding"/>
    <property type="evidence" value="ECO:0007669"/>
    <property type="project" value="InterPro"/>
</dbReference>
<evidence type="ECO:0000259" key="11">
    <source>
        <dbReference type="PROSITE" id="PS51007"/>
    </source>
</evidence>
<keyword evidence="5 9" id="KW-0479">Metal-binding</keyword>
<evidence type="ECO:0000256" key="2">
    <source>
        <dbReference type="ARBA" id="ARBA00016165"/>
    </source>
</evidence>